<dbReference type="InterPro" id="IPR015300">
    <property type="entry name" value="DNA-bd_pseudobarrel_sf"/>
</dbReference>
<feature type="domain" description="TF-B3" evidence="7">
    <location>
        <begin position="11"/>
        <end position="104"/>
    </location>
</feature>
<dbReference type="PANTHER" id="PTHR31391:SF23">
    <property type="entry name" value="B3 DOMAIN-CONTAINING PROTEIN OS03G0619800"/>
    <property type="match status" value="1"/>
</dbReference>
<dbReference type="HOGENOM" id="CLU_015069_8_2_1"/>
<dbReference type="Gramene" id="OBART08G10580.1">
    <property type="protein sequence ID" value="OBART08G10580.1"/>
    <property type="gene ID" value="OBART08G10580"/>
</dbReference>
<dbReference type="Proteomes" id="UP000026960">
    <property type="component" value="Chromosome 8"/>
</dbReference>
<dbReference type="Gene3D" id="2.40.330.10">
    <property type="entry name" value="DNA-binding pseudobarrel domain"/>
    <property type="match status" value="3"/>
</dbReference>
<comment type="subcellular location">
    <subcellularLocation>
        <location evidence="1">Nucleus</location>
    </subcellularLocation>
</comment>
<keyword evidence="3" id="KW-0238">DNA-binding</keyword>
<keyword evidence="4" id="KW-0804">Transcription</keyword>
<sequence>MRKPCECCHTKMKFIWQMNGNFKHSMVIPDRFLSHFAAKSSGTITLETPNGNMYKVGVGKNMKRTLLLSGWEAFVHANSIQENDFLSFRYRGSSRFAVTVFDASGLEKVYFCCAAAGMKNASNNVQKKARTYIDILSSSDDHTTQSSASDTSDECQKARPNHHGKQAKKPSVSSSEDLSAEDGSSGHRSLESEDLGRFSSPYYLPGHHKLAKEQKAELVALVDKIQPEICVLVIIMNKTNVKRHPDLVVPKDALLHFPHKNQIITLELPGKRKNWACKFRIRADGGGRHLYLGDFVHDNRILEGDLCILQPMTKNDASVFTMTVHLIRKERTDIASSHQTRKINSGGISSSSHHDTTRHIHQLVCVCTNRMHVCNFIAHSFHLPVETCVVCIGEGSPDENDSFKSDDLQTLTITDYVLSYKSYLSRAQTGQVIMLLGEIRPKKPVLVAVMRKKNVQSSSPFLEIPKEYAAAHFPNESVAITLQMLGKNKKWHPRLCMENDKRIYMLRGHWLDFVLDNHVMEGDICLFEPMKGGKFLCSQFTSFAPRQLIARVELVFKGLAQVMEEPIQRWHQVFILRKNQLMVWKA</sequence>
<evidence type="ECO:0000256" key="6">
    <source>
        <dbReference type="SAM" id="MobiDB-lite"/>
    </source>
</evidence>
<keyword evidence="5" id="KW-0539">Nucleus</keyword>
<dbReference type="eggNOG" id="ENOG502QSIS">
    <property type="taxonomic scope" value="Eukaryota"/>
</dbReference>
<dbReference type="CDD" id="cd10017">
    <property type="entry name" value="B3_DNA"/>
    <property type="match status" value="3"/>
</dbReference>
<proteinExistence type="predicted"/>
<evidence type="ECO:0000256" key="2">
    <source>
        <dbReference type="ARBA" id="ARBA00023015"/>
    </source>
</evidence>
<evidence type="ECO:0000259" key="7">
    <source>
        <dbReference type="PROSITE" id="PS50863"/>
    </source>
</evidence>
<dbReference type="PANTHER" id="PTHR31391">
    <property type="entry name" value="B3 DOMAIN-CONTAINING PROTEIN OS11G0197600-RELATED"/>
    <property type="match status" value="1"/>
</dbReference>
<keyword evidence="9" id="KW-1185">Reference proteome</keyword>
<dbReference type="GO" id="GO:0003677">
    <property type="term" value="F:DNA binding"/>
    <property type="evidence" value="ECO:0007669"/>
    <property type="project" value="UniProtKB-KW"/>
</dbReference>
<evidence type="ECO:0000256" key="1">
    <source>
        <dbReference type="ARBA" id="ARBA00004123"/>
    </source>
</evidence>
<feature type="region of interest" description="Disordered" evidence="6">
    <location>
        <begin position="140"/>
        <end position="193"/>
    </location>
</feature>
<evidence type="ECO:0000256" key="3">
    <source>
        <dbReference type="ARBA" id="ARBA00023125"/>
    </source>
</evidence>
<keyword evidence="2" id="KW-0805">Transcription regulation</keyword>
<evidence type="ECO:0000313" key="9">
    <source>
        <dbReference type="Proteomes" id="UP000026960"/>
    </source>
</evidence>
<name>A0A0D3GYZ0_9ORYZ</name>
<reference evidence="8" key="2">
    <citation type="submission" date="2015-03" db="UniProtKB">
        <authorList>
            <consortium name="EnsemblPlants"/>
        </authorList>
    </citation>
    <scope>IDENTIFICATION</scope>
</reference>
<organism evidence="8">
    <name type="scientific">Oryza barthii</name>
    <dbReference type="NCBI Taxonomy" id="65489"/>
    <lineage>
        <taxon>Eukaryota</taxon>
        <taxon>Viridiplantae</taxon>
        <taxon>Streptophyta</taxon>
        <taxon>Embryophyta</taxon>
        <taxon>Tracheophyta</taxon>
        <taxon>Spermatophyta</taxon>
        <taxon>Magnoliopsida</taxon>
        <taxon>Liliopsida</taxon>
        <taxon>Poales</taxon>
        <taxon>Poaceae</taxon>
        <taxon>BOP clade</taxon>
        <taxon>Oryzoideae</taxon>
        <taxon>Oryzeae</taxon>
        <taxon>Oryzinae</taxon>
        <taxon>Oryza</taxon>
    </lineage>
</organism>
<dbReference type="SUPFAM" id="SSF101936">
    <property type="entry name" value="DNA-binding pseudobarrel domain"/>
    <property type="match status" value="3"/>
</dbReference>
<evidence type="ECO:0000256" key="4">
    <source>
        <dbReference type="ARBA" id="ARBA00023163"/>
    </source>
</evidence>
<dbReference type="AlphaFoldDB" id="A0A0D3GYZ0"/>
<feature type="compositionally biased region" description="Basic and acidic residues" evidence="6">
    <location>
        <begin position="184"/>
        <end position="193"/>
    </location>
</feature>
<dbReference type="GO" id="GO:0005634">
    <property type="term" value="C:nucleus"/>
    <property type="evidence" value="ECO:0007669"/>
    <property type="project" value="UniProtKB-SubCell"/>
</dbReference>
<feature type="compositionally biased region" description="Basic residues" evidence="6">
    <location>
        <begin position="159"/>
        <end position="168"/>
    </location>
</feature>
<dbReference type="SMART" id="SM01019">
    <property type="entry name" value="B3"/>
    <property type="match status" value="3"/>
</dbReference>
<dbReference type="Pfam" id="PF02362">
    <property type="entry name" value="B3"/>
    <property type="match status" value="2"/>
</dbReference>
<evidence type="ECO:0000313" key="8">
    <source>
        <dbReference type="EnsemblPlants" id="OBART08G10580.1"/>
    </source>
</evidence>
<dbReference type="EnsemblPlants" id="OBART08G10580.1">
    <property type="protein sequence ID" value="OBART08G10580.1"/>
    <property type="gene ID" value="OBART08G10580"/>
</dbReference>
<reference evidence="8" key="1">
    <citation type="journal article" date="2009" name="Rice">
        <title>De Novo Next Generation Sequencing of Plant Genomes.</title>
        <authorList>
            <person name="Rounsley S."/>
            <person name="Marri P.R."/>
            <person name="Yu Y."/>
            <person name="He R."/>
            <person name="Sisneros N."/>
            <person name="Goicoechea J.L."/>
            <person name="Lee S.J."/>
            <person name="Angelova A."/>
            <person name="Kudrna D."/>
            <person name="Luo M."/>
            <person name="Affourtit J."/>
            <person name="Desany B."/>
            <person name="Knight J."/>
            <person name="Niazi F."/>
            <person name="Egholm M."/>
            <person name="Wing R.A."/>
        </authorList>
    </citation>
    <scope>NUCLEOTIDE SEQUENCE [LARGE SCALE GENOMIC DNA]</scope>
    <source>
        <strain evidence="8">cv. IRGC 105608</strain>
    </source>
</reference>
<dbReference type="InterPro" id="IPR003340">
    <property type="entry name" value="B3_DNA-bd"/>
</dbReference>
<dbReference type="STRING" id="65489.A0A0D3GYZ0"/>
<dbReference type="PaxDb" id="65489-OBART08G10580.1"/>
<dbReference type="PROSITE" id="PS50863">
    <property type="entry name" value="B3"/>
    <property type="match status" value="2"/>
</dbReference>
<protein>
    <recommendedName>
        <fullName evidence="7">TF-B3 domain-containing protein</fullName>
    </recommendedName>
</protein>
<feature type="domain" description="TF-B3" evidence="7">
    <location>
        <begin position="447"/>
        <end position="543"/>
    </location>
</feature>
<evidence type="ECO:0000256" key="5">
    <source>
        <dbReference type="ARBA" id="ARBA00023242"/>
    </source>
</evidence>
<dbReference type="InterPro" id="IPR044837">
    <property type="entry name" value="REM16-like"/>
</dbReference>
<accession>A0A0D3GYZ0</accession>